<keyword evidence="1" id="KW-0732">Signal</keyword>
<organism evidence="2">
    <name type="scientific">Xenopsylla cheopis</name>
    <name type="common">Oriental rat flea</name>
    <name type="synonym">Pulex cheopis</name>
    <dbReference type="NCBI Taxonomy" id="163159"/>
    <lineage>
        <taxon>Eukaryota</taxon>
        <taxon>Metazoa</taxon>
        <taxon>Ecdysozoa</taxon>
        <taxon>Arthropoda</taxon>
        <taxon>Hexapoda</taxon>
        <taxon>Insecta</taxon>
        <taxon>Pterygota</taxon>
        <taxon>Neoptera</taxon>
        <taxon>Endopterygota</taxon>
        <taxon>Siphonaptera</taxon>
        <taxon>Pulicidae</taxon>
        <taxon>Xenopsyllinae</taxon>
        <taxon>Xenopsylla</taxon>
    </lineage>
</organism>
<dbReference type="AlphaFoldDB" id="A0A6M2E007"/>
<reference evidence="2" key="1">
    <citation type="submission" date="2020-03" db="EMBL/GenBank/DDBJ databases">
        <title>Transcriptomic Profiling of the Digestive Tract of the Rat Flea, Xenopsylla cheopis, Following Blood Feeding and Infection with Yersinia pestis.</title>
        <authorList>
            <person name="Bland D.M."/>
            <person name="Martens C.A."/>
            <person name="Virtaneva K."/>
            <person name="Kanakabandi K."/>
            <person name="Long D."/>
            <person name="Rosenke R."/>
            <person name="Saturday G.A."/>
            <person name="Hoyt F.H."/>
            <person name="Bruno D.P."/>
            <person name="Ribeiro J.M.C."/>
            <person name="Hinnebusch J."/>
        </authorList>
    </citation>
    <scope>NUCLEOTIDE SEQUENCE</scope>
</reference>
<sequence length="103" mass="11590">MLSSPVAFFLFLSLIALTTSDFSMHGLLSSMPTNSSCSISIFSYCFVFDDMYLNFLTVYSNFINLKVKLLFQTTVLALRLPTYVSSSAMKTIIIMSNQHHVHS</sequence>
<protein>
    <submittedName>
        <fullName evidence="2">Putative product</fullName>
    </submittedName>
</protein>
<feature type="chain" id="PRO_5026651759" evidence="1">
    <location>
        <begin position="21"/>
        <end position="103"/>
    </location>
</feature>
<accession>A0A6M2E007</accession>
<evidence type="ECO:0000313" key="2">
    <source>
        <dbReference type="EMBL" id="NOV51240.1"/>
    </source>
</evidence>
<proteinExistence type="predicted"/>
<evidence type="ECO:0000256" key="1">
    <source>
        <dbReference type="SAM" id="SignalP"/>
    </source>
</evidence>
<name>A0A6M2E007_XENCH</name>
<feature type="signal peptide" evidence="1">
    <location>
        <begin position="1"/>
        <end position="20"/>
    </location>
</feature>
<dbReference type="EMBL" id="GIIL01007514">
    <property type="protein sequence ID" value="NOV51240.1"/>
    <property type="molecule type" value="Transcribed_RNA"/>
</dbReference>